<keyword evidence="8" id="KW-1185">Reference proteome</keyword>
<feature type="transmembrane region" description="Helical" evidence="5">
    <location>
        <begin position="101"/>
        <end position="124"/>
    </location>
</feature>
<dbReference type="SUPFAM" id="SSF54211">
    <property type="entry name" value="Ribosomal protein S5 domain 2-like"/>
    <property type="match status" value="1"/>
</dbReference>
<keyword evidence="5" id="KW-0812">Transmembrane</keyword>
<dbReference type="PANTHER" id="PTHR11097">
    <property type="entry name" value="EXOSOME COMPLEX EXONUCLEASE RIBOSOMAL RNA PROCESSING PROTEIN"/>
    <property type="match status" value="1"/>
</dbReference>
<comment type="subcellular location">
    <subcellularLocation>
        <location evidence="2">Cytoplasm</location>
    </subcellularLocation>
    <subcellularLocation>
        <location evidence="1">Nucleus</location>
    </subcellularLocation>
</comment>
<keyword evidence="5" id="KW-0472">Membrane</keyword>
<dbReference type="PANTHER" id="PTHR11097:SF30">
    <property type="entry name" value="EXORIBONUCLEASE PHOSPHOROLYTIC DOMAIN-CONTAINING PROTEIN"/>
    <property type="match status" value="1"/>
</dbReference>
<dbReference type="Pfam" id="PF01138">
    <property type="entry name" value="RNase_PH"/>
    <property type="match status" value="1"/>
</dbReference>
<dbReference type="InterPro" id="IPR027408">
    <property type="entry name" value="PNPase/RNase_PH_dom_sf"/>
</dbReference>
<accession>A0ABQ7MNC3</accession>
<dbReference type="Proteomes" id="UP000823674">
    <property type="component" value="Chromosome A05"/>
</dbReference>
<evidence type="ECO:0000313" key="7">
    <source>
        <dbReference type="EMBL" id="KAG5399029.1"/>
    </source>
</evidence>
<name>A0ABQ7MNC3_BRACM</name>
<evidence type="ECO:0000256" key="2">
    <source>
        <dbReference type="ARBA" id="ARBA00004496"/>
    </source>
</evidence>
<dbReference type="InterPro" id="IPR001247">
    <property type="entry name" value="ExoRNase_PH_dom1"/>
</dbReference>
<dbReference type="InterPro" id="IPR020568">
    <property type="entry name" value="Ribosomal_Su5_D2-typ_SF"/>
</dbReference>
<dbReference type="Gene3D" id="3.30.230.70">
    <property type="entry name" value="GHMP Kinase, N-terminal domain"/>
    <property type="match status" value="1"/>
</dbReference>
<evidence type="ECO:0000256" key="4">
    <source>
        <dbReference type="ARBA" id="ARBA00022490"/>
    </source>
</evidence>
<evidence type="ECO:0000259" key="6">
    <source>
        <dbReference type="Pfam" id="PF01138"/>
    </source>
</evidence>
<dbReference type="EMBL" id="JADBGQ010000005">
    <property type="protein sequence ID" value="KAG5399029.1"/>
    <property type="molecule type" value="Genomic_DNA"/>
</dbReference>
<evidence type="ECO:0000256" key="5">
    <source>
        <dbReference type="SAM" id="Phobius"/>
    </source>
</evidence>
<organism evidence="7 8">
    <name type="scientific">Brassica rapa subsp. trilocularis</name>
    <dbReference type="NCBI Taxonomy" id="1813537"/>
    <lineage>
        <taxon>Eukaryota</taxon>
        <taxon>Viridiplantae</taxon>
        <taxon>Streptophyta</taxon>
        <taxon>Embryophyta</taxon>
        <taxon>Tracheophyta</taxon>
        <taxon>Spermatophyta</taxon>
        <taxon>Magnoliopsida</taxon>
        <taxon>eudicotyledons</taxon>
        <taxon>Gunneridae</taxon>
        <taxon>Pentapetalae</taxon>
        <taxon>rosids</taxon>
        <taxon>malvids</taxon>
        <taxon>Brassicales</taxon>
        <taxon>Brassicaceae</taxon>
        <taxon>Brassiceae</taxon>
        <taxon>Brassica</taxon>
    </lineage>
</organism>
<evidence type="ECO:0000256" key="1">
    <source>
        <dbReference type="ARBA" id="ARBA00004123"/>
    </source>
</evidence>
<feature type="domain" description="Exoribonuclease phosphorolytic" evidence="6">
    <location>
        <begin position="36"/>
        <end position="97"/>
    </location>
</feature>
<proteinExistence type="inferred from homology"/>
<dbReference type="InterPro" id="IPR050590">
    <property type="entry name" value="Exosome_comp_Rrp42_subfam"/>
</dbReference>
<keyword evidence="5" id="KW-1133">Transmembrane helix</keyword>
<evidence type="ECO:0000256" key="3">
    <source>
        <dbReference type="ARBA" id="ARBA00006678"/>
    </source>
</evidence>
<protein>
    <recommendedName>
        <fullName evidence="6">Exoribonuclease phosphorolytic domain-containing protein</fullName>
    </recommendedName>
</protein>
<comment type="similarity">
    <text evidence="3">Belongs to the RNase PH family.</text>
</comment>
<sequence>MSVCVVMVACSVGEQQFLKGGIAQELRTDGRKRLTYRHTYVETGVIPQANGSARVRIGGTDVIACVKAEIGRPSSLQPDKGKVAVFIDCSPTAEPTFGVSFYLALLLVLGGEVRNCLLILLWLFKDVF</sequence>
<comment type="caution">
    <text evidence="7">The sequence shown here is derived from an EMBL/GenBank/DDBJ whole genome shotgun (WGS) entry which is preliminary data.</text>
</comment>
<gene>
    <name evidence="7" type="primary">A05g509780.1_BraROA</name>
    <name evidence="7" type="ORF">IGI04_020843</name>
</gene>
<keyword evidence="4" id="KW-0963">Cytoplasm</keyword>
<reference evidence="7 8" key="1">
    <citation type="submission" date="2021-03" db="EMBL/GenBank/DDBJ databases">
        <authorList>
            <person name="King G.J."/>
            <person name="Bancroft I."/>
            <person name="Baten A."/>
            <person name="Bloomfield J."/>
            <person name="Borpatragohain P."/>
            <person name="He Z."/>
            <person name="Irish N."/>
            <person name="Irwin J."/>
            <person name="Liu K."/>
            <person name="Mauleon R.P."/>
            <person name="Moore J."/>
            <person name="Morris R."/>
            <person name="Ostergaard L."/>
            <person name="Wang B."/>
            <person name="Wells R."/>
        </authorList>
    </citation>
    <scope>NUCLEOTIDE SEQUENCE [LARGE SCALE GENOMIC DNA]</scope>
    <source>
        <strain evidence="7">R-o-18</strain>
        <tissue evidence="7">Leaf</tissue>
    </source>
</reference>
<evidence type="ECO:0000313" key="8">
    <source>
        <dbReference type="Proteomes" id="UP000823674"/>
    </source>
</evidence>